<evidence type="ECO:0000313" key="3">
    <source>
        <dbReference type="EMBL" id="KAA6383652.1"/>
    </source>
</evidence>
<dbReference type="EMBL" id="SNRW01006139">
    <property type="protein sequence ID" value="KAA6383652.1"/>
    <property type="molecule type" value="Genomic_DNA"/>
</dbReference>
<dbReference type="GO" id="GO:0010506">
    <property type="term" value="P:regulation of autophagy"/>
    <property type="evidence" value="ECO:0007669"/>
    <property type="project" value="InterPro"/>
</dbReference>
<feature type="domain" description="Protein kinase" evidence="2">
    <location>
        <begin position="1"/>
        <end position="227"/>
    </location>
</feature>
<dbReference type="GO" id="GO:0005737">
    <property type="term" value="C:cytoplasm"/>
    <property type="evidence" value="ECO:0007669"/>
    <property type="project" value="TreeGrafter"/>
</dbReference>
<dbReference type="AlphaFoldDB" id="A0A5J4VM12"/>
<organism evidence="3 4">
    <name type="scientific">Streblomastix strix</name>
    <dbReference type="NCBI Taxonomy" id="222440"/>
    <lineage>
        <taxon>Eukaryota</taxon>
        <taxon>Metamonada</taxon>
        <taxon>Preaxostyla</taxon>
        <taxon>Oxymonadida</taxon>
        <taxon>Streblomastigidae</taxon>
        <taxon>Streblomastix</taxon>
    </lineage>
</organism>
<dbReference type="InterPro" id="IPR045269">
    <property type="entry name" value="Atg1-like"/>
</dbReference>
<dbReference type="InterPro" id="IPR011009">
    <property type="entry name" value="Kinase-like_dom_sf"/>
</dbReference>
<evidence type="ECO:0000313" key="4">
    <source>
        <dbReference type="Proteomes" id="UP000324800"/>
    </source>
</evidence>
<gene>
    <name evidence="3" type="ORF">EZS28_020821</name>
</gene>
<feature type="compositionally biased region" description="Polar residues" evidence="1">
    <location>
        <begin position="320"/>
        <end position="372"/>
    </location>
</feature>
<dbReference type="Proteomes" id="UP000324800">
    <property type="component" value="Unassembled WGS sequence"/>
</dbReference>
<evidence type="ECO:0000256" key="1">
    <source>
        <dbReference type="SAM" id="MobiDB-lite"/>
    </source>
</evidence>
<dbReference type="GO" id="GO:0004674">
    <property type="term" value="F:protein serine/threonine kinase activity"/>
    <property type="evidence" value="ECO:0007669"/>
    <property type="project" value="InterPro"/>
</dbReference>
<dbReference type="GO" id="GO:0005524">
    <property type="term" value="F:ATP binding"/>
    <property type="evidence" value="ECO:0007669"/>
    <property type="project" value="InterPro"/>
</dbReference>
<sequence length="372" mass="42025">MEDIQLLSSCGIDLIKIQGHGAYGTVYLSYNNELGVIVAKVMRIEKFDEREWDAAGKLNQPEFRCPFIMKQDKESFKRDLQSTVKTNPYESFLEGIAVAHSAEFIHGNIKAENIMMHSSNGSTKVKIADFGLAKVDASKQMGVTACGIPLNMVDIWSVGVVLFQLRTHEYPIQAGSILELTKKMASGKIIRPTSIQDDQLWNLLTKLLEFDPIKRISAAEALRHPYFTSPRATMRQALKQNDLHKTKFLNVYVEQEEQNILKAKQQQRLQQYVQSEEHKSIPPVQYLSIPTPVKFNIHYPDQHKMPTLIPQYPPNPILLKSNSLSNDSTPLSDQSPVSNNQQLNRSHSVSFPHQPSSPISRSPSHTPLSSCY</sequence>
<dbReference type="Gene3D" id="1.10.510.10">
    <property type="entry name" value="Transferase(Phosphotransferase) domain 1"/>
    <property type="match status" value="1"/>
</dbReference>
<reference evidence="3 4" key="1">
    <citation type="submission" date="2019-03" db="EMBL/GenBank/DDBJ databases">
        <title>Single cell metagenomics reveals metabolic interactions within the superorganism composed of flagellate Streblomastix strix and complex community of Bacteroidetes bacteria on its surface.</title>
        <authorList>
            <person name="Treitli S.C."/>
            <person name="Kolisko M."/>
            <person name="Husnik F."/>
            <person name="Keeling P."/>
            <person name="Hampl V."/>
        </authorList>
    </citation>
    <scope>NUCLEOTIDE SEQUENCE [LARGE SCALE GENOMIC DNA]</scope>
    <source>
        <strain evidence="3">ST1C</strain>
    </source>
</reference>
<dbReference type="SUPFAM" id="SSF56112">
    <property type="entry name" value="Protein kinase-like (PK-like)"/>
    <property type="match status" value="1"/>
</dbReference>
<feature type="region of interest" description="Disordered" evidence="1">
    <location>
        <begin position="319"/>
        <end position="372"/>
    </location>
</feature>
<dbReference type="InterPro" id="IPR000719">
    <property type="entry name" value="Prot_kinase_dom"/>
</dbReference>
<dbReference type="PROSITE" id="PS50011">
    <property type="entry name" value="PROTEIN_KINASE_DOM"/>
    <property type="match status" value="1"/>
</dbReference>
<dbReference type="PANTHER" id="PTHR24348">
    <property type="entry name" value="SERINE/THREONINE-PROTEIN KINASE UNC-51-RELATED"/>
    <property type="match status" value="1"/>
</dbReference>
<protein>
    <recommendedName>
        <fullName evidence="2">Protein kinase domain-containing protein</fullName>
    </recommendedName>
</protein>
<comment type="caution">
    <text evidence="3">The sequence shown here is derived from an EMBL/GenBank/DDBJ whole genome shotgun (WGS) entry which is preliminary data.</text>
</comment>
<evidence type="ECO:0000259" key="2">
    <source>
        <dbReference type="PROSITE" id="PS50011"/>
    </source>
</evidence>
<name>A0A5J4VM12_9EUKA</name>
<proteinExistence type="predicted"/>
<accession>A0A5J4VM12</accession>
<dbReference type="Pfam" id="PF00069">
    <property type="entry name" value="Pkinase"/>
    <property type="match status" value="1"/>
</dbReference>